<accession>A0A542ZRT1</accession>
<proteinExistence type="predicted"/>
<dbReference type="SUPFAM" id="SSF158997">
    <property type="entry name" value="Trm112p-like"/>
    <property type="match status" value="1"/>
</dbReference>
<dbReference type="Pfam" id="PF03966">
    <property type="entry name" value="Trm112p"/>
    <property type="match status" value="1"/>
</dbReference>
<dbReference type="Proteomes" id="UP000316196">
    <property type="component" value="Unassembled WGS sequence"/>
</dbReference>
<dbReference type="AlphaFoldDB" id="A0A542ZRT1"/>
<organism evidence="1 2">
    <name type="scientific">Propioniferax innocua</name>
    <dbReference type="NCBI Taxonomy" id="1753"/>
    <lineage>
        <taxon>Bacteria</taxon>
        <taxon>Bacillati</taxon>
        <taxon>Actinomycetota</taxon>
        <taxon>Actinomycetes</taxon>
        <taxon>Propionibacteriales</taxon>
        <taxon>Propionibacteriaceae</taxon>
        <taxon>Propioniferax</taxon>
    </lineage>
</organism>
<dbReference type="EMBL" id="VFOR01000001">
    <property type="protein sequence ID" value="TQL63037.1"/>
    <property type="molecule type" value="Genomic_DNA"/>
</dbReference>
<dbReference type="PANTHER" id="PTHR33505">
    <property type="entry name" value="ZGC:162634"/>
    <property type="match status" value="1"/>
</dbReference>
<reference evidence="1 2" key="1">
    <citation type="submission" date="2019-06" db="EMBL/GenBank/DDBJ databases">
        <title>Sequencing the genomes of 1000 actinobacteria strains.</title>
        <authorList>
            <person name="Klenk H.-P."/>
        </authorList>
    </citation>
    <scope>NUCLEOTIDE SEQUENCE [LARGE SCALE GENOMIC DNA]</scope>
    <source>
        <strain evidence="1 2">DSM 8251</strain>
    </source>
</reference>
<sequence>MAEVSIGVELPADLLEILVCPACHSSLAVDHDRRELVCTGTVCGLAFPVTDEGIPVLLIDEARKV</sequence>
<dbReference type="RefSeq" id="WP_246044234.1">
    <property type="nucleotide sequence ID" value="NZ_BAAAMD010000001.1"/>
</dbReference>
<evidence type="ECO:0000313" key="2">
    <source>
        <dbReference type="Proteomes" id="UP000316196"/>
    </source>
</evidence>
<protein>
    <submittedName>
        <fullName evidence="1">Uncharacterized protein</fullName>
    </submittedName>
</protein>
<comment type="caution">
    <text evidence="1">The sequence shown here is derived from an EMBL/GenBank/DDBJ whole genome shotgun (WGS) entry which is preliminary data.</text>
</comment>
<dbReference type="GO" id="GO:0005829">
    <property type="term" value="C:cytosol"/>
    <property type="evidence" value="ECO:0007669"/>
    <property type="project" value="TreeGrafter"/>
</dbReference>
<keyword evidence="2" id="KW-1185">Reference proteome</keyword>
<evidence type="ECO:0000313" key="1">
    <source>
        <dbReference type="EMBL" id="TQL63037.1"/>
    </source>
</evidence>
<gene>
    <name evidence="1" type="ORF">FB460_0837</name>
</gene>
<dbReference type="InterPro" id="IPR005651">
    <property type="entry name" value="Trm112-like"/>
</dbReference>
<dbReference type="Gene3D" id="2.20.25.10">
    <property type="match status" value="1"/>
</dbReference>
<name>A0A542ZRT1_9ACTN</name>
<dbReference type="PANTHER" id="PTHR33505:SF4">
    <property type="entry name" value="PROTEIN PREY, MITOCHONDRIAL"/>
    <property type="match status" value="1"/>
</dbReference>